<name>A0ABT6XKN6_9GAMM</name>
<reference evidence="5 6" key="1">
    <citation type="submission" date="2023-05" db="EMBL/GenBank/DDBJ databases">
        <title>Lysobacter sp. strain LF1 Genome sequencing and assembly.</title>
        <authorList>
            <person name="Jung Y."/>
        </authorList>
    </citation>
    <scope>NUCLEOTIDE SEQUENCE [LARGE SCALE GENOMIC DNA]</scope>
    <source>
        <strain evidence="5 6">LF1</strain>
    </source>
</reference>
<dbReference type="InterPro" id="IPR010090">
    <property type="entry name" value="Phage_tape_meas"/>
</dbReference>
<dbReference type="PANTHER" id="PTHR37813:SF1">
    <property type="entry name" value="FELS-2 PROPHAGE PROTEIN"/>
    <property type="match status" value="1"/>
</dbReference>
<keyword evidence="2" id="KW-0175">Coiled coil</keyword>
<dbReference type="PANTHER" id="PTHR37813">
    <property type="entry name" value="FELS-2 PROPHAGE PROTEIN"/>
    <property type="match status" value="1"/>
</dbReference>
<feature type="coiled-coil region" evidence="2">
    <location>
        <begin position="293"/>
        <end position="320"/>
    </location>
</feature>
<evidence type="ECO:0000256" key="2">
    <source>
        <dbReference type="SAM" id="Coils"/>
    </source>
</evidence>
<accession>A0ABT6XKN6</accession>
<dbReference type="Proteomes" id="UP001321580">
    <property type="component" value="Unassembled WGS sequence"/>
</dbReference>
<feature type="domain" description="Phage tail tape measure protein" evidence="4">
    <location>
        <begin position="45"/>
        <end position="203"/>
    </location>
</feature>
<gene>
    <name evidence="5" type="ORF">QLQ15_17670</name>
</gene>
<evidence type="ECO:0000259" key="4">
    <source>
        <dbReference type="Pfam" id="PF10145"/>
    </source>
</evidence>
<evidence type="ECO:0000256" key="3">
    <source>
        <dbReference type="SAM" id="Phobius"/>
    </source>
</evidence>
<feature type="transmembrane region" description="Helical" evidence="3">
    <location>
        <begin position="364"/>
        <end position="391"/>
    </location>
</feature>
<evidence type="ECO:0000313" key="6">
    <source>
        <dbReference type="Proteomes" id="UP001321580"/>
    </source>
</evidence>
<sequence length="574" mass="60908">MAGKRFDLSVVIRGIDNITGTVGRIQRSIAGFHNQVTARFRGFGQRMGFGELTRAAGGVKTALGGLVARLTMVGGAIAALATTAGATAYSLLQSFADAAGAVNDVSRSIDINAETLQEWRFGAKQTGVETEAFDKALQTLTRNLGQAAKGKGPADLLKALGISLKTTSGRLKTAEQIFPQFADKMQAIRDPTLRAAAAAELFGKAGVRLLPLMMEGSEGLARYAAEARRLNLVISTDSISAADDFGDKLDSLKGAFTGLRNVAGSALMPVMTKLIEQLTDFVSKHGDEIRGFFERLGDELEKLPDRIEEIRAEFDKLRAKVKPLTDFVEGLCAEFGTANVILAITAAVISTVVVTAIAQLTLSVYALGVAILTTPLGWILAALLLIGVAAYKLYKNWDLITSGFEAWWETVKGIFGVAGDFLSGIWDDITAGFKGGFLEGLIGLWKTLNPVALITRAFTELLPNLKRAIEPAIRWVTDKLDRLLPDWAQALIGGIPSSAGKTVGAGGGAKGLGAGARLGPPVGAEAVGERSAAVRDSLARVQVDFTRMPTGTRVSSETRGPMEFELNQGYARSF</sequence>
<keyword evidence="6" id="KW-1185">Reference proteome</keyword>
<dbReference type="RefSeq" id="WP_283214216.1">
    <property type="nucleotide sequence ID" value="NZ_JASGBI010000002.1"/>
</dbReference>
<dbReference type="EMBL" id="JASGBI010000002">
    <property type="protein sequence ID" value="MDI9240735.1"/>
    <property type="molecule type" value="Genomic_DNA"/>
</dbReference>
<keyword evidence="3" id="KW-0472">Membrane</keyword>
<keyword evidence="3" id="KW-0812">Transmembrane</keyword>
<organism evidence="5 6">
    <name type="scientific">Lysobacter stagni</name>
    <dbReference type="NCBI Taxonomy" id="3045172"/>
    <lineage>
        <taxon>Bacteria</taxon>
        <taxon>Pseudomonadati</taxon>
        <taxon>Pseudomonadota</taxon>
        <taxon>Gammaproteobacteria</taxon>
        <taxon>Lysobacterales</taxon>
        <taxon>Lysobacteraceae</taxon>
        <taxon>Lysobacter</taxon>
    </lineage>
</organism>
<comment type="caution">
    <text evidence="5">The sequence shown here is derived from an EMBL/GenBank/DDBJ whole genome shotgun (WGS) entry which is preliminary data.</text>
</comment>
<evidence type="ECO:0000313" key="5">
    <source>
        <dbReference type="EMBL" id="MDI9240735.1"/>
    </source>
</evidence>
<keyword evidence="3" id="KW-1133">Transmembrane helix</keyword>
<dbReference type="NCBIfam" id="TIGR01760">
    <property type="entry name" value="tape_meas_TP901"/>
    <property type="match status" value="1"/>
</dbReference>
<feature type="transmembrane region" description="Helical" evidence="3">
    <location>
        <begin position="340"/>
        <end position="358"/>
    </location>
</feature>
<protein>
    <submittedName>
        <fullName evidence="5">Phage tail tape measure protein</fullName>
    </submittedName>
</protein>
<keyword evidence="1" id="KW-1188">Viral release from host cell</keyword>
<evidence type="ECO:0000256" key="1">
    <source>
        <dbReference type="ARBA" id="ARBA00022612"/>
    </source>
</evidence>
<dbReference type="Pfam" id="PF10145">
    <property type="entry name" value="PhageMin_Tail"/>
    <property type="match status" value="1"/>
</dbReference>
<proteinExistence type="predicted"/>